<dbReference type="GO" id="GO:0036444">
    <property type="term" value="P:calcium import into the mitochondrion"/>
    <property type="evidence" value="ECO:0007669"/>
    <property type="project" value="UniProtKB-UniRule"/>
</dbReference>
<comment type="subunit">
    <text evidence="14">Component of the uniplex complex. Interacts (via the transmembrane region) with MCU (via the first transmembrane region); the interaction is direct.</text>
</comment>
<evidence type="ECO:0000256" key="7">
    <source>
        <dbReference type="ARBA" id="ARBA00022792"/>
    </source>
</evidence>
<dbReference type="AlphaFoldDB" id="A0A023G5J9"/>
<evidence type="ECO:0000256" key="2">
    <source>
        <dbReference type="ARBA" id="ARBA00008958"/>
    </source>
</evidence>
<name>A0A023G5J9_AMBTT</name>
<protein>
    <recommendedName>
        <fullName evidence="3 14">Essential MCU regulator, mitochondrial</fullName>
    </recommendedName>
    <alternativeName>
        <fullName evidence="14">Single-pass membrane protein with aspartate-rich tail 1, mitochondrial</fullName>
    </alternativeName>
</protein>
<dbReference type="PANTHER" id="PTHR33904">
    <property type="entry name" value="ESSENTIAL MCU REGULATOR, MITOCHONDRIAL"/>
    <property type="match status" value="1"/>
</dbReference>
<evidence type="ECO:0000256" key="8">
    <source>
        <dbReference type="ARBA" id="ARBA00022837"/>
    </source>
</evidence>
<evidence type="ECO:0000256" key="4">
    <source>
        <dbReference type="ARBA" id="ARBA00022448"/>
    </source>
</evidence>
<keyword evidence="11 14" id="KW-0406">Ion transport</keyword>
<comment type="function">
    <text evidence="14">Essential regulatory subunit of the mitochondrial calcium uniporter complex (uniplex), a complex that mediates calcium uptake into mitochondria.</text>
</comment>
<evidence type="ECO:0000256" key="6">
    <source>
        <dbReference type="ARBA" id="ARBA00022692"/>
    </source>
</evidence>
<dbReference type="PANTHER" id="PTHR33904:SF1">
    <property type="entry name" value="ESSENTIAL MCU REGULATOR, MITOCHONDRIAL"/>
    <property type="match status" value="1"/>
</dbReference>
<accession>A0A023G5J9</accession>
<keyword evidence="6" id="KW-0812">Transmembrane</keyword>
<evidence type="ECO:0000256" key="3">
    <source>
        <dbReference type="ARBA" id="ARBA00022180"/>
    </source>
</evidence>
<organism evidence="15">
    <name type="scientific">Amblyomma triste</name>
    <name type="common">Neotropical tick</name>
    <dbReference type="NCBI Taxonomy" id="251400"/>
    <lineage>
        <taxon>Eukaryota</taxon>
        <taxon>Metazoa</taxon>
        <taxon>Ecdysozoa</taxon>
        <taxon>Arthropoda</taxon>
        <taxon>Chelicerata</taxon>
        <taxon>Arachnida</taxon>
        <taxon>Acari</taxon>
        <taxon>Parasitiformes</taxon>
        <taxon>Ixodida</taxon>
        <taxon>Ixodoidea</taxon>
        <taxon>Ixodidae</taxon>
        <taxon>Amblyomminae</taxon>
        <taxon>Amblyomma</taxon>
    </lineage>
</organism>
<reference evidence="15" key="1">
    <citation type="submission" date="2014-03" db="EMBL/GenBank/DDBJ databases">
        <title>The sialotranscriptome of Amblyomma triste, Amblyomma parvum and Amblyomma cajennense ticks, uncovered by 454-based RNA-seq.</title>
        <authorList>
            <person name="Garcia G.R."/>
            <person name="Gardinassi L.G."/>
            <person name="Ribeiro J.M."/>
            <person name="Anatriello E."/>
            <person name="Ferreira B.R."/>
            <person name="Moreira H.N."/>
            <person name="Mafra C."/>
            <person name="Olegario M.M."/>
            <person name="Szabo P.J."/>
            <person name="Miranda-Santos I.K."/>
            <person name="Maruyama S.R."/>
        </authorList>
    </citation>
    <scope>NUCLEOTIDE SEQUENCE</scope>
    <source>
        <strain evidence="15">Mato Grasso do Sul</strain>
        <tissue evidence="15">Salivary glands</tissue>
    </source>
</reference>
<keyword evidence="13" id="KW-0472">Membrane</keyword>
<evidence type="ECO:0000256" key="9">
    <source>
        <dbReference type="ARBA" id="ARBA00022946"/>
    </source>
</evidence>
<proteinExistence type="evidence at transcript level"/>
<dbReference type="InterPro" id="IPR018782">
    <property type="entry name" value="MCU_reg"/>
</dbReference>
<keyword evidence="7 14" id="KW-0999">Mitochondrion inner membrane</keyword>
<evidence type="ECO:0000256" key="11">
    <source>
        <dbReference type="ARBA" id="ARBA00023065"/>
    </source>
</evidence>
<keyword evidence="9 14" id="KW-0809">Transit peptide</keyword>
<keyword evidence="10" id="KW-1133">Transmembrane helix</keyword>
<evidence type="ECO:0000256" key="5">
    <source>
        <dbReference type="ARBA" id="ARBA00022568"/>
    </source>
</evidence>
<evidence type="ECO:0000256" key="10">
    <source>
        <dbReference type="ARBA" id="ARBA00022989"/>
    </source>
</evidence>
<evidence type="ECO:0000256" key="1">
    <source>
        <dbReference type="ARBA" id="ARBA00004434"/>
    </source>
</evidence>
<keyword evidence="12 14" id="KW-0496">Mitochondrion</keyword>
<evidence type="ECO:0000256" key="13">
    <source>
        <dbReference type="ARBA" id="ARBA00023136"/>
    </source>
</evidence>
<keyword evidence="8 14" id="KW-0106">Calcium</keyword>
<dbReference type="Pfam" id="PF10161">
    <property type="entry name" value="DDDD"/>
    <property type="match status" value="1"/>
</dbReference>
<dbReference type="GO" id="GO:0051560">
    <property type="term" value="P:mitochondrial calcium ion homeostasis"/>
    <property type="evidence" value="ECO:0007669"/>
    <property type="project" value="UniProtKB-UniRule"/>
</dbReference>
<evidence type="ECO:0000256" key="12">
    <source>
        <dbReference type="ARBA" id="ARBA00023128"/>
    </source>
</evidence>
<evidence type="ECO:0000313" key="15">
    <source>
        <dbReference type="EMBL" id="JAC29037.1"/>
    </source>
</evidence>
<evidence type="ECO:0000256" key="14">
    <source>
        <dbReference type="RuleBase" id="RU369077"/>
    </source>
</evidence>
<sequence>MAAVVRKLLVSSTLGFQKTTSALTKSGPTVRQVRHRVCYNSGAMLPEPEISSFGFLRALLTVLPGLYIGATISKEGAAFLEENDIFVPDDDDDDG</sequence>
<dbReference type="GO" id="GO:1990246">
    <property type="term" value="C:uniplex complex"/>
    <property type="evidence" value="ECO:0007669"/>
    <property type="project" value="UniProtKB-UniRule"/>
</dbReference>
<keyword evidence="4 14" id="KW-0813">Transport</keyword>
<comment type="similarity">
    <text evidence="2 14">Belongs to the SMDT1/EMRE family.</text>
</comment>
<keyword evidence="5 14" id="KW-0109">Calcium transport</keyword>
<comment type="subcellular location">
    <subcellularLocation>
        <location evidence="1 14">Mitochondrion inner membrane</location>
        <topology evidence="1 14">Single-pass membrane protein</topology>
    </subcellularLocation>
</comment>
<dbReference type="EMBL" id="GBBM01006381">
    <property type="protein sequence ID" value="JAC29037.1"/>
    <property type="molecule type" value="mRNA"/>
</dbReference>